<feature type="domain" description="Nuclear receptor" evidence="9">
    <location>
        <begin position="1"/>
        <end position="78"/>
    </location>
</feature>
<keyword evidence="6" id="KW-0804">Transcription</keyword>
<keyword evidence="8" id="KW-0539">Nucleus</keyword>
<dbReference type="GO" id="GO:0043565">
    <property type="term" value="F:sequence-specific DNA binding"/>
    <property type="evidence" value="ECO:0007669"/>
    <property type="project" value="InterPro"/>
</dbReference>
<evidence type="ECO:0000256" key="8">
    <source>
        <dbReference type="ARBA" id="ARBA00023242"/>
    </source>
</evidence>
<proteinExistence type="predicted"/>
<gene>
    <name evidence="10" type="ORF">CAEBREN_04411</name>
</gene>
<dbReference type="InterPro" id="IPR013088">
    <property type="entry name" value="Znf_NHR/GATA"/>
</dbReference>
<protein>
    <recommendedName>
        <fullName evidence="9">Nuclear receptor domain-containing protein</fullName>
    </recommendedName>
</protein>
<evidence type="ECO:0000256" key="2">
    <source>
        <dbReference type="ARBA" id="ARBA00022771"/>
    </source>
</evidence>
<dbReference type="AlphaFoldDB" id="G0ND89"/>
<name>G0ND89_CAEBE</name>
<reference evidence="11" key="1">
    <citation type="submission" date="2011-07" db="EMBL/GenBank/DDBJ databases">
        <authorList>
            <consortium name="Caenorhabditis brenneri Sequencing and Analysis Consortium"/>
            <person name="Wilson R.K."/>
        </authorList>
    </citation>
    <scope>NUCLEOTIDE SEQUENCE [LARGE SCALE GENOMIC DNA]</scope>
    <source>
        <strain evidence="11">PB2801</strain>
    </source>
</reference>
<dbReference type="InterPro" id="IPR001628">
    <property type="entry name" value="Znf_hrmn_rcpt"/>
</dbReference>
<keyword evidence="5" id="KW-0238">DNA-binding</keyword>
<accession>G0ND89</accession>
<evidence type="ECO:0000256" key="1">
    <source>
        <dbReference type="ARBA" id="ARBA00022723"/>
    </source>
</evidence>
<dbReference type="InParanoid" id="G0ND89"/>
<evidence type="ECO:0000256" key="7">
    <source>
        <dbReference type="ARBA" id="ARBA00023170"/>
    </source>
</evidence>
<evidence type="ECO:0000256" key="4">
    <source>
        <dbReference type="ARBA" id="ARBA00023015"/>
    </source>
</evidence>
<keyword evidence="1" id="KW-0479">Metal-binding</keyword>
<dbReference type="PROSITE" id="PS51030">
    <property type="entry name" value="NUCLEAR_REC_DBD_2"/>
    <property type="match status" value="1"/>
</dbReference>
<keyword evidence="2" id="KW-0863">Zinc-finger</keyword>
<keyword evidence="3" id="KW-0862">Zinc</keyword>
<organism evidence="11">
    <name type="scientific">Caenorhabditis brenneri</name>
    <name type="common">Nematode worm</name>
    <dbReference type="NCBI Taxonomy" id="135651"/>
    <lineage>
        <taxon>Eukaryota</taxon>
        <taxon>Metazoa</taxon>
        <taxon>Ecdysozoa</taxon>
        <taxon>Nematoda</taxon>
        <taxon>Chromadorea</taxon>
        <taxon>Rhabditida</taxon>
        <taxon>Rhabditina</taxon>
        <taxon>Rhabditomorpha</taxon>
        <taxon>Rhabditoidea</taxon>
        <taxon>Rhabditidae</taxon>
        <taxon>Peloderinae</taxon>
        <taxon>Caenorhabditis</taxon>
    </lineage>
</organism>
<dbReference type="GO" id="GO:0008270">
    <property type="term" value="F:zinc ion binding"/>
    <property type="evidence" value="ECO:0007669"/>
    <property type="project" value="UniProtKB-KW"/>
</dbReference>
<keyword evidence="11" id="KW-1185">Reference proteome</keyword>
<dbReference type="Proteomes" id="UP000008068">
    <property type="component" value="Unassembled WGS sequence"/>
</dbReference>
<evidence type="ECO:0000313" key="10">
    <source>
        <dbReference type="EMBL" id="EGT58199.1"/>
    </source>
</evidence>
<sequence length="99" mass="11356">MGQGKVCHAGSNNYRSSSGTCKNLYMENSSEPQEEYKCIKNGNSCKIEKDTRDQCKCCRRKKCEQIFSEGKDKNQKVCKICNKRFYGSLHTVCKNYGTF</sequence>
<evidence type="ECO:0000313" key="11">
    <source>
        <dbReference type="Proteomes" id="UP000008068"/>
    </source>
</evidence>
<dbReference type="HOGENOM" id="CLU_2322455_0_0_1"/>
<dbReference type="GO" id="GO:0003700">
    <property type="term" value="F:DNA-binding transcription factor activity"/>
    <property type="evidence" value="ECO:0007669"/>
    <property type="project" value="InterPro"/>
</dbReference>
<evidence type="ECO:0000256" key="5">
    <source>
        <dbReference type="ARBA" id="ARBA00023125"/>
    </source>
</evidence>
<keyword evidence="4" id="KW-0805">Transcription regulation</keyword>
<keyword evidence="7" id="KW-0675">Receptor</keyword>
<dbReference type="Pfam" id="PF00105">
    <property type="entry name" value="zf-C4"/>
    <property type="match status" value="1"/>
</dbReference>
<dbReference type="EMBL" id="GL379866">
    <property type="protein sequence ID" value="EGT58199.1"/>
    <property type="molecule type" value="Genomic_DNA"/>
</dbReference>
<evidence type="ECO:0000256" key="6">
    <source>
        <dbReference type="ARBA" id="ARBA00023163"/>
    </source>
</evidence>
<evidence type="ECO:0000259" key="9">
    <source>
        <dbReference type="PROSITE" id="PS51030"/>
    </source>
</evidence>
<evidence type="ECO:0000256" key="3">
    <source>
        <dbReference type="ARBA" id="ARBA00022833"/>
    </source>
</evidence>
<dbReference type="Gene3D" id="3.30.50.10">
    <property type="entry name" value="Erythroid Transcription Factor GATA-1, subunit A"/>
    <property type="match status" value="1"/>
</dbReference>